<keyword evidence="6" id="KW-1185">Reference proteome</keyword>
<dbReference type="Proteomes" id="UP000542813">
    <property type="component" value="Unassembled WGS sequence"/>
</dbReference>
<dbReference type="SMART" id="SM00354">
    <property type="entry name" value="HTH_LACI"/>
    <property type="match status" value="1"/>
</dbReference>
<dbReference type="CDD" id="cd01392">
    <property type="entry name" value="HTH_LacI"/>
    <property type="match status" value="1"/>
</dbReference>
<evidence type="ECO:0000256" key="3">
    <source>
        <dbReference type="ARBA" id="ARBA00023163"/>
    </source>
</evidence>
<dbReference type="Gene3D" id="1.10.260.40">
    <property type="entry name" value="lambda repressor-like DNA-binding domains"/>
    <property type="match status" value="1"/>
</dbReference>
<sequence>MRKIGIRDVALLADVSNGTVSHYLNHPDRVSAEKAERIQRAIDTLGFVPNSAGRQLRLGRSNAIAYLAPDVSNPFFSSIAEGVEKRAAESGLSVFIANTHADRAREDAYLQMFEQHRVRGMLIASYEPIEDRLAQVRSRGTPAVLFGRPVEGTDLPYVAVDEVLGGRLAAQHLIDLGRQRLAFIGGPLGIKQVGDRLQGASDAVRESGSATLEVLNIPDRTIAGGKAVARELLARPVPLRPDGIFAVNDLLAIGILQTLIRGGVRVPDDVALIGYDDIEFAASSIIPISSIRSPHEVFGIAAVDLLLGVIAGDAEDIEVVYEPELVVRDSTAP</sequence>
<dbReference type="GO" id="GO:0003700">
    <property type="term" value="F:DNA-binding transcription factor activity"/>
    <property type="evidence" value="ECO:0007669"/>
    <property type="project" value="TreeGrafter"/>
</dbReference>
<gene>
    <name evidence="5" type="ORF">HD601_004681</name>
</gene>
<dbReference type="EMBL" id="JACHMM010000001">
    <property type="protein sequence ID" value="MBB5790106.1"/>
    <property type="molecule type" value="Genomic_DNA"/>
</dbReference>
<dbReference type="InterPro" id="IPR046335">
    <property type="entry name" value="LacI/GalR-like_sensor"/>
</dbReference>
<comment type="caution">
    <text evidence="5">The sequence shown here is derived from an EMBL/GenBank/DDBJ whole genome shotgun (WGS) entry which is preliminary data.</text>
</comment>
<dbReference type="PROSITE" id="PS00356">
    <property type="entry name" value="HTH_LACI_1"/>
    <property type="match status" value="1"/>
</dbReference>
<dbReference type="AlphaFoldDB" id="A0A7W9LNB2"/>
<organism evidence="5 6">
    <name type="scientific">Jiangella mangrovi</name>
    <dbReference type="NCBI Taxonomy" id="1524084"/>
    <lineage>
        <taxon>Bacteria</taxon>
        <taxon>Bacillati</taxon>
        <taxon>Actinomycetota</taxon>
        <taxon>Actinomycetes</taxon>
        <taxon>Jiangellales</taxon>
        <taxon>Jiangellaceae</taxon>
        <taxon>Jiangella</taxon>
    </lineage>
</organism>
<dbReference type="RefSeq" id="WP_221441236.1">
    <property type="nucleotide sequence ID" value="NZ_JACHMM010000001.1"/>
</dbReference>
<dbReference type="InterPro" id="IPR010982">
    <property type="entry name" value="Lambda_DNA-bd_dom_sf"/>
</dbReference>
<keyword evidence="3" id="KW-0804">Transcription</keyword>
<dbReference type="InterPro" id="IPR000843">
    <property type="entry name" value="HTH_LacI"/>
</dbReference>
<dbReference type="Pfam" id="PF00356">
    <property type="entry name" value="LacI"/>
    <property type="match status" value="1"/>
</dbReference>
<evidence type="ECO:0000259" key="4">
    <source>
        <dbReference type="PROSITE" id="PS50932"/>
    </source>
</evidence>
<name>A0A7W9LNB2_9ACTN</name>
<dbReference type="PANTHER" id="PTHR30146:SF109">
    <property type="entry name" value="HTH-TYPE TRANSCRIPTIONAL REGULATOR GALS"/>
    <property type="match status" value="1"/>
</dbReference>
<dbReference type="SUPFAM" id="SSF53822">
    <property type="entry name" value="Periplasmic binding protein-like I"/>
    <property type="match status" value="1"/>
</dbReference>
<dbReference type="Gene3D" id="3.40.50.2300">
    <property type="match status" value="2"/>
</dbReference>
<dbReference type="PANTHER" id="PTHR30146">
    <property type="entry name" value="LACI-RELATED TRANSCRIPTIONAL REPRESSOR"/>
    <property type="match status" value="1"/>
</dbReference>
<dbReference type="GO" id="GO:0000976">
    <property type="term" value="F:transcription cis-regulatory region binding"/>
    <property type="evidence" value="ECO:0007669"/>
    <property type="project" value="TreeGrafter"/>
</dbReference>
<keyword evidence="1" id="KW-0805">Transcription regulation</keyword>
<keyword evidence="2" id="KW-0238">DNA-binding</keyword>
<reference evidence="5 6" key="1">
    <citation type="submission" date="2020-08" db="EMBL/GenBank/DDBJ databases">
        <title>Sequencing the genomes of 1000 actinobacteria strains.</title>
        <authorList>
            <person name="Klenk H.-P."/>
        </authorList>
    </citation>
    <scope>NUCLEOTIDE SEQUENCE [LARGE SCALE GENOMIC DNA]</scope>
    <source>
        <strain evidence="5 6">DSM 102122</strain>
    </source>
</reference>
<proteinExistence type="predicted"/>
<evidence type="ECO:0000256" key="1">
    <source>
        <dbReference type="ARBA" id="ARBA00023015"/>
    </source>
</evidence>
<evidence type="ECO:0000256" key="2">
    <source>
        <dbReference type="ARBA" id="ARBA00023125"/>
    </source>
</evidence>
<dbReference type="InterPro" id="IPR028082">
    <property type="entry name" value="Peripla_BP_I"/>
</dbReference>
<evidence type="ECO:0000313" key="6">
    <source>
        <dbReference type="Proteomes" id="UP000542813"/>
    </source>
</evidence>
<dbReference type="PROSITE" id="PS50932">
    <property type="entry name" value="HTH_LACI_2"/>
    <property type="match status" value="1"/>
</dbReference>
<evidence type="ECO:0000313" key="5">
    <source>
        <dbReference type="EMBL" id="MBB5790106.1"/>
    </source>
</evidence>
<dbReference type="Pfam" id="PF13377">
    <property type="entry name" value="Peripla_BP_3"/>
    <property type="match status" value="1"/>
</dbReference>
<dbReference type="SUPFAM" id="SSF47413">
    <property type="entry name" value="lambda repressor-like DNA-binding domains"/>
    <property type="match status" value="1"/>
</dbReference>
<accession>A0A7W9LNB2</accession>
<protein>
    <submittedName>
        <fullName evidence="5">LacI family transcriptional regulator</fullName>
    </submittedName>
</protein>
<feature type="domain" description="HTH lacI-type" evidence="4">
    <location>
        <begin position="4"/>
        <end position="58"/>
    </location>
</feature>